<evidence type="ECO:0000313" key="1">
    <source>
        <dbReference type="EMBL" id="KAH0453503.1"/>
    </source>
</evidence>
<dbReference type="AlphaFoldDB" id="A0AAV7GCK8"/>
<organism evidence="1 2">
    <name type="scientific">Dendrobium chrysotoxum</name>
    <name type="common">Orchid</name>
    <dbReference type="NCBI Taxonomy" id="161865"/>
    <lineage>
        <taxon>Eukaryota</taxon>
        <taxon>Viridiplantae</taxon>
        <taxon>Streptophyta</taxon>
        <taxon>Embryophyta</taxon>
        <taxon>Tracheophyta</taxon>
        <taxon>Spermatophyta</taxon>
        <taxon>Magnoliopsida</taxon>
        <taxon>Liliopsida</taxon>
        <taxon>Asparagales</taxon>
        <taxon>Orchidaceae</taxon>
        <taxon>Epidendroideae</taxon>
        <taxon>Malaxideae</taxon>
        <taxon>Dendrobiinae</taxon>
        <taxon>Dendrobium</taxon>
    </lineage>
</organism>
<dbReference type="EMBL" id="JAGFBR010000016">
    <property type="protein sequence ID" value="KAH0453503.1"/>
    <property type="molecule type" value="Genomic_DNA"/>
</dbReference>
<evidence type="ECO:0000313" key="2">
    <source>
        <dbReference type="Proteomes" id="UP000775213"/>
    </source>
</evidence>
<keyword evidence="2" id="KW-1185">Reference proteome</keyword>
<comment type="caution">
    <text evidence="1">The sequence shown here is derived from an EMBL/GenBank/DDBJ whole genome shotgun (WGS) entry which is preliminary data.</text>
</comment>
<dbReference type="Proteomes" id="UP000775213">
    <property type="component" value="Unassembled WGS sequence"/>
</dbReference>
<sequence>MQMLNLDDIHQFVVKLNLSSIFSVGLLDAKHVIQLANDLDYNMVFQEELTILITIKCVS</sequence>
<accession>A0AAV7GCK8</accession>
<reference evidence="1 2" key="1">
    <citation type="journal article" date="2021" name="Hortic Res">
        <title>Chromosome-scale assembly of the Dendrobium chrysotoxum genome enhances the understanding of orchid evolution.</title>
        <authorList>
            <person name="Zhang Y."/>
            <person name="Zhang G.Q."/>
            <person name="Zhang D."/>
            <person name="Liu X.D."/>
            <person name="Xu X.Y."/>
            <person name="Sun W.H."/>
            <person name="Yu X."/>
            <person name="Zhu X."/>
            <person name="Wang Z.W."/>
            <person name="Zhao X."/>
            <person name="Zhong W.Y."/>
            <person name="Chen H."/>
            <person name="Yin W.L."/>
            <person name="Huang T."/>
            <person name="Niu S.C."/>
            <person name="Liu Z.J."/>
        </authorList>
    </citation>
    <scope>NUCLEOTIDE SEQUENCE [LARGE SCALE GENOMIC DNA]</scope>
    <source>
        <strain evidence="1">Lindl</strain>
    </source>
</reference>
<name>A0AAV7GCK8_DENCH</name>
<protein>
    <submittedName>
        <fullName evidence="1">Uncharacterized protein</fullName>
    </submittedName>
</protein>
<gene>
    <name evidence="1" type="ORF">IEQ34_017827</name>
</gene>
<proteinExistence type="predicted"/>